<sequence>WEVGLAISQILLIPLHHTTETAIVHAPSHPMITRARTRHIEETTDHEGAEERKKQIVAPSAIGTKLQKVSQVRIKPSDELLAVEGGQLMAATEEIPKTYAEATTRQGQDE</sequence>
<comment type="caution">
    <text evidence="1">The sequence shown here is derived from an EMBL/GenBank/DDBJ whole genome shotgun (WGS) entry which is preliminary data.</text>
</comment>
<evidence type="ECO:0000313" key="2">
    <source>
        <dbReference type="Proteomes" id="UP000429607"/>
    </source>
</evidence>
<proteinExistence type="predicted"/>
<reference evidence="1 2" key="1">
    <citation type="submission" date="2018-09" db="EMBL/GenBank/DDBJ databases">
        <title>Genomic investigation of the strawberry pathogen Phytophthora fragariae indicates pathogenicity is determined by transcriptional variation in three key races.</title>
        <authorList>
            <person name="Adams T.M."/>
            <person name="Armitage A.D."/>
            <person name="Sobczyk M.K."/>
            <person name="Bates H.J."/>
            <person name="Dunwell J.M."/>
            <person name="Nellist C.F."/>
            <person name="Harrison R.J."/>
        </authorList>
    </citation>
    <scope>NUCLEOTIDE SEQUENCE [LARGE SCALE GENOMIC DNA]</scope>
    <source>
        <strain evidence="1 2">SCRP249</strain>
    </source>
</reference>
<feature type="non-terminal residue" evidence="1">
    <location>
        <position position="1"/>
    </location>
</feature>
<dbReference type="AlphaFoldDB" id="A0A6A3FZ55"/>
<accession>A0A6A3FZ55</accession>
<protein>
    <submittedName>
        <fullName evidence="1">Uncharacterized protein</fullName>
    </submittedName>
</protein>
<dbReference type="EMBL" id="QXFV01012745">
    <property type="protein sequence ID" value="KAE8951425.1"/>
    <property type="molecule type" value="Genomic_DNA"/>
</dbReference>
<dbReference type="Proteomes" id="UP000429607">
    <property type="component" value="Unassembled WGS sequence"/>
</dbReference>
<evidence type="ECO:0000313" key="1">
    <source>
        <dbReference type="EMBL" id="KAE8951425.1"/>
    </source>
</evidence>
<organism evidence="1 2">
    <name type="scientific">Phytophthora rubi</name>
    <dbReference type="NCBI Taxonomy" id="129364"/>
    <lineage>
        <taxon>Eukaryota</taxon>
        <taxon>Sar</taxon>
        <taxon>Stramenopiles</taxon>
        <taxon>Oomycota</taxon>
        <taxon>Peronosporomycetes</taxon>
        <taxon>Peronosporales</taxon>
        <taxon>Peronosporaceae</taxon>
        <taxon>Phytophthora</taxon>
    </lineage>
</organism>
<name>A0A6A3FZ55_9STRA</name>
<gene>
    <name evidence="1" type="ORF">PR001_g33726</name>
</gene>